<dbReference type="PANTHER" id="PTHR13318">
    <property type="entry name" value="PARTNER OF PAIRED, ISOFORM B-RELATED"/>
    <property type="match status" value="1"/>
</dbReference>
<evidence type="ECO:0000313" key="2">
    <source>
        <dbReference type="EMBL" id="TWT79329.1"/>
    </source>
</evidence>
<dbReference type="EMBL" id="SJPJ01000001">
    <property type="protein sequence ID" value="TWT79329.1"/>
    <property type="molecule type" value="Genomic_DNA"/>
</dbReference>
<dbReference type="AlphaFoldDB" id="A0A5C5YW85"/>
<dbReference type="Proteomes" id="UP000315010">
    <property type="component" value="Unassembled WGS sequence"/>
</dbReference>
<evidence type="ECO:0000313" key="3">
    <source>
        <dbReference type="Proteomes" id="UP000315010"/>
    </source>
</evidence>
<accession>A0A5C5YW85</accession>
<feature type="transmembrane region" description="Helical" evidence="1">
    <location>
        <begin position="127"/>
        <end position="147"/>
    </location>
</feature>
<gene>
    <name evidence="2" type="ORF">CA13_07280</name>
</gene>
<dbReference type="GO" id="GO:0019005">
    <property type="term" value="C:SCF ubiquitin ligase complex"/>
    <property type="evidence" value="ECO:0007669"/>
    <property type="project" value="TreeGrafter"/>
</dbReference>
<protein>
    <recommendedName>
        <fullName evidence="4">Leucine Rich repeats (2 copies)</fullName>
    </recommendedName>
</protein>
<evidence type="ECO:0008006" key="4">
    <source>
        <dbReference type="Google" id="ProtNLM"/>
    </source>
</evidence>
<keyword evidence="1" id="KW-0472">Membrane</keyword>
<dbReference type="SUPFAM" id="SSF52047">
    <property type="entry name" value="RNI-like"/>
    <property type="match status" value="2"/>
</dbReference>
<sequence>MRIKTGFEGHDMSESVESSDSLVESIDLPGAQTSEPALPAHVVKRLSRGDVFLLACLAVACIAASVFANYPLEQKVVFPKRFGTKVQFETEKDTHRLVKSAGYPQTYYRLRTHSDDSVSTSFDGWTLLKNILACGTLTVVVLAGAYWRRAPGKTRQLSIRDLLFLTFLAALPLGLWQISASQKDKHIQLASRLATQGYVMAEGRIPLVLAKLLPESVTGVSVRIYQVHLNKPSDSIVEEALAIQNLECLRLGGDTYSLEQLQRMRTMPQLMDIRIGGRMIDDQLLHTIASMPQVRELSFIRTNIDTAGLELLGDLPNLICLSLADTLVRMEDLAPTYPWSANLFSLELPRPRPGNSDSLALTDWPHLRELTIRSCSHLMNDSPVKLELQNLPELQHLTLDSMQAFELSIVNAPELTHLCHDNIYFRSRVSRFQTGPEAAWLTKLHIDNAPKLVEARAYGPTLEEVYYRGTPQLAFRADRNQCYFSGVINEIEVKSPDVVQKWVNGLGKSEGPSEVDLQELPLRDVDLSPLKGNSLIKSLDLTGSSMSDATMESIFDLAALKQLRLGRGQFDKDVLGDLSQKLPELEHLSTGRLADYQLTLHDHEHLRELRNNAPHLTEYTFAVPEDTWVCRNVDLSNLKLLEGTLKFMHPLQSLNVRNLPKLTELIAMRTVFNATLEGLSGLQTIGVGGPSITDEDVRWIDQCTTLTHVALPYTSLTDVGLKPLAKSESLVHLSIPGTKVTDKVITTLNPSHLMRVNLRDTNVTAASIRHILQSPELETFVFSAAGLTADDLSTRIKSRSLAILSIPHVKLTPAQLSALLKKTPHIIELDFIGVDIDLEMADTILKAANLKRLRVSDGKIDGIGVLKLAKHFPKLRFDFELAEVPSQIYVKLASEMRLLTLERRQEPDAINENPLVDEDALRLHFLSDS</sequence>
<organism evidence="2 3">
    <name type="scientific">Novipirellula herctigrandis</name>
    <dbReference type="NCBI Taxonomy" id="2527986"/>
    <lineage>
        <taxon>Bacteria</taxon>
        <taxon>Pseudomonadati</taxon>
        <taxon>Planctomycetota</taxon>
        <taxon>Planctomycetia</taxon>
        <taxon>Pirellulales</taxon>
        <taxon>Pirellulaceae</taxon>
        <taxon>Novipirellula</taxon>
    </lineage>
</organism>
<feature type="transmembrane region" description="Helical" evidence="1">
    <location>
        <begin position="159"/>
        <end position="178"/>
    </location>
</feature>
<comment type="caution">
    <text evidence="2">The sequence shown here is derived from an EMBL/GenBank/DDBJ whole genome shotgun (WGS) entry which is preliminary data.</text>
</comment>
<evidence type="ECO:0000256" key="1">
    <source>
        <dbReference type="SAM" id="Phobius"/>
    </source>
</evidence>
<reference evidence="2 3" key="1">
    <citation type="submission" date="2019-02" db="EMBL/GenBank/DDBJ databases">
        <title>Deep-cultivation of Planctomycetes and their phenomic and genomic characterization uncovers novel biology.</title>
        <authorList>
            <person name="Wiegand S."/>
            <person name="Jogler M."/>
            <person name="Boedeker C."/>
            <person name="Pinto D."/>
            <person name="Vollmers J."/>
            <person name="Rivas-Marin E."/>
            <person name="Kohn T."/>
            <person name="Peeters S.H."/>
            <person name="Heuer A."/>
            <person name="Rast P."/>
            <person name="Oberbeckmann S."/>
            <person name="Bunk B."/>
            <person name="Jeske O."/>
            <person name="Meyerdierks A."/>
            <person name="Storesund J.E."/>
            <person name="Kallscheuer N."/>
            <person name="Luecker S."/>
            <person name="Lage O.M."/>
            <person name="Pohl T."/>
            <person name="Merkel B.J."/>
            <person name="Hornburger P."/>
            <person name="Mueller R.-W."/>
            <person name="Bruemmer F."/>
            <person name="Labrenz M."/>
            <person name="Spormann A.M."/>
            <person name="Op Den Camp H."/>
            <person name="Overmann J."/>
            <person name="Amann R."/>
            <person name="Jetten M.S.M."/>
            <person name="Mascher T."/>
            <person name="Medema M.H."/>
            <person name="Devos D.P."/>
            <person name="Kaster A.-K."/>
            <person name="Ovreas L."/>
            <person name="Rohde M."/>
            <person name="Galperin M.Y."/>
            <person name="Jogler C."/>
        </authorList>
    </citation>
    <scope>NUCLEOTIDE SEQUENCE [LARGE SCALE GENOMIC DNA]</scope>
    <source>
        <strain evidence="2 3">CA13</strain>
    </source>
</reference>
<dbReference type="RefSeq" id="WP_146394571.1">
    <property type="nucleotide sequence ID" value="NZ_SJPJ01000001.1"/>
</dbReference>
<keyword evidence="3" id="KW-1185">Reference proteome</keyword>
<keyword evidence="1" id="KW-1133">Transmembrane helix</keyword>
<feature type="transmembrane region" description="Helical" evidence="1">
    <location>
        <begin position="51"/>
        <end position="72"/>
    </location>
</feature>
<dbReference type="Gene3D" id="3.80.10.10">
    <property type="entry name" value="Ribonuclease Inhibitor"/>
    <property type="match status" value="3"/>
</dbReference>
<keyword evidence="1" id="KW-0812">Transmembrane</keyword>
<name>A0A5C5YW85_9BACT</name>
<dbReference type="InterPro" id="IPR032675">
    <property type="entry name" value="LRR_dom_sf"/>
</dbReference>
<dbReference type="OrthoDB" id="221449at2"/>
<dbReference type="GO" id="GO:0031146">
    <property type="term" value="P:SCF-dependent proteasomal ubiquitin-dependent protein catabolic process"/>
    <property type="evidence" value="ECO:0007669"/>
    <property type="project" value="TreeGrafter"/>
</dbReference>
<proteinExistence type="predicted"/>